<dbReference type="EMBL" id="JBHTBF010000003">
    <property type="protein sequence ID" value="MFC7318898.1"/>
    <property type="molecule type" value="Genomic_DNA"/>
</dbReference>
<evidence type="ECO:0000313" key="2">
    <source>
        <dbReference type="EMBL" id="MFC7318898.1"/>
    </source>
</evidence>
<organism evidence="2 3">
    <name type="scientific">Halomarina halobia</name>
    <dbReference type="NCBI Taxonomy" id="3033386"/>
    <lineage>
        <taxon>Archaea</taxon>
        <taxon>Methanobacteriati</taxon>
        <taxon>Methanobacteriota</taxon>
        <taxon>Stenosarchaea group</taxon>
        <taxon>Halobacteria</taxon>
        <taxon>Halobacteriales</taxon>
        <taxon>Natronomonadaceae</taxon>
        <taxon>Halomarina</taxon>
    </lineage>
</organism>
<comment type="caution">
    <text evidence="2">The sequence shown here is derived from an EMBL/GenBank/DDBJ whole genome shotgun (WGS) entry which is preliminary data.</text>
</comment>
<dbReference type="Proteomes" id="UP001596547">
    <property type="component" value="Unassembled WGS sequence"/>
</dbReference>
<sequence length="58" mass="6375">MTAFRTASSSQSTRTTNGPTESATPARRAEKGCPVRVTLLDVFEEFEGIKDESWDDPP</sequence>
<feature type="region of interest" description="Disordered" evidence="1">
    <location>
        <begin position="1"/>
        <end position="32"/>
    </location>
</feature>
<dbReference type="RefSeq" id="WP_276306268.1">
    <property type="nucleotide sequence ID" value="NZ_CP119993.1"/>
</dbReference>
<proteinExistence type="predicted"/>
<evidence type="ECO:0000256" key="1">
    <source>
        <dbReference type="SAM" id="MobiDB-lite"/>
    </source>
</evidence>
<name>A0ABD6AGB9_9EURY</name>
<protein>
    <submittedName>
        <fullName evidence="2">Uncharacterized protein</fullName>
    </submittedName>
</protein>
<gene>
    <name evidence="2" type="ORF">ACFQPE_19155</name>
</gene>
<keyword evidence="3" id="KW-1185">Reference proteome</keyword>
<reference evidence="2 3" key="1">
    <citation type="journal article" date="2019" name="Int. J. Syst. Evol. Microbiol.">
        <title>The Global Catalogue of Microorganisms (GCM) 10K type strain sequencing project: providing services to taxonomists for standard genome sequencing and annotation.</title>
        <authorList>
            <consortium name="The Broad Institute Genomics Platform"/>
            <consortium name="The Broad Institute Genome Sequencing Center for Infectious Disease"/>
            <person name="Wu L."/>
            <person name="Ma J."/>
        </authorList>
    </citation>
    <scope>NUCLEOTIDE SEQUENCE [LARGE SCALE GENOMIC DNA]</scope>
    <source>
        <strain evidence="2 3">PSR21</strain>
    </source>
</reference>
<accession>A0ABD6AGB9</accession>
<feature type="compositionally biased region" description="Low complexity" evidence="1">
    <location>
        <begin position="1"/>
        <end position="16"/>
    </location>
</feature>
<dbReference type="AlphaFoldDB" id="A0ABD6AGB9"/>
<dbReference type="GeneID" id="79316913"/>
<evidence type="ECO:0000313" key="3">
    <source>
        <dbReference type="Proteomes" id="UP001596547"/>
    </source>
</evidence>